<dbReference type="OrthoDB" id="65716at2759"/>
<dbReference type="InParanoid" id="G8JXN1"/>
<dbReference type="GO" id="GO:0000978">
    <property type="term" value="F:RNA polymerase II cis-regulatory region sequence-specific DNA binding"/>
    <property type="evidence" value="ECO:0007669"/>
    <property type="project" value="EnsemblFungi"/>
</dbReference>
<evidence type="ECO:0000256" key="4">
    <source>
        <dbReference type="ARBA" id="ARBA00023015"/>
    </source>
</evidence>
<dbReference type="SMART" id="SM00066">
    <property type="entry name" value="GAL4"/>
    <property type="match status" value="1"/>
</dbReference>
<dbReference type="RefSeq" id="XP_003648422.1">
    <property type="nucleotide sequence ID" value="XM_003648374.1"/>
</dbReference>
<evidence type="ECO:0000256" key="1">
    <source>
        <dbReference type="ARBA" id="ARBA00004123"/>
    </source>
</evidence>
<sequence length="412" mass="46470">MVDDKIQGEYVPAKRRRKVSKACVFCRRSHMICDDQRPCSRCIKRDIGHLCQSEKVHAIISTASGVNGIDINEIQSQATSKAEQNFDVQAVPDHLLPTLPAQYQPVNKTGNNMLSQNPKFVSEHVGSEFSSLNEFLTMLEDPMLMEPTPSPAPVPTTTTSASDGQVQPPVVPRIRSSGLNIMTKISEGMQLAQEQPTAKENFFLTAADPSTEVDPEDRLKLVINAKLEAGLLQPYNYSQGYSRLQSYMDKYMNHSSRQRILKPLSTIRPAFRAIARSLKDVDLVLVEESFERMLLSYDRVFTSMSMPACLWRRTGEIYRGNKEFASLVGCTVDDLRDGKIAIYELMTEESAVNFWEKYGSIAFDKGQKAVLTSCNLRSKDGRRRRPCCFSFTIRRDRYNIPICIVGNFIPIS</sequence>
<evidence type="ECO:0000256" key="3">
    <source>
        <dbReference type="ARBA" id="ARBA00022833"/>
    </source>
</evidence>
<organism evidence="10 11">
    <name type="scientific">Eremothecium cymbalariae (strain CBS 270.75 / DBVPG 7215 / KCTC 17166 / NRRL Y-17582)</name>
    <name type="common">Yeast</name>
    <dbReference type="NCBI Taxonomy" id="931890"/>
    <lineage>
        <taxon>Eukaryota</taxon>
        <taxon>Fungi</taxon>
        <taxon>Dikarya</taxon>
        <taxon>Ascomycota</taxon>
        <taxon>Saccharomycotina</taxon>
        <taxon>Saccharomycetes</taxon>
        <taxon>Saccharomycetales</taxon>
        <taxon>Saccharomycetaceae</taxon>
        <taxon>Eremothecium</taxon>
    </lineage>
</organism>
<accession>G8JXN1</accession>
<dbReference type="FunCoup" id="G8JXN1">
    <property type="interactions" value="460"/>
</dbReference>
<dbReference type="InterPro" id="IPR053045">
    <property type="entry name" value="Zinc_cluster_trans_reg"/>
</dbReference>
<reference evidence="11" key="1">
    <citation type="journal article" date="2012" name="G3 (Bethesda)">
        <title>Pichia sorbitophila, an interspecies yeast hybrid reveals early steps of genome resolution following polyploidization.</title>
        <authorList>
            <person name="Leh Louis V."/>
            <person name="Despons L."/>
            <person name="Friedrich A."/>
            <person name="Martin T."/>
            <person name="Durrens P."/>
            <person name="Casaregola S."/>
            <person name="Neuveglise C."/>
            <person name="Fairhead C."/>
            <person name="Marck C."/>
            <person name="Cruz J.A."/>
            <person name="Straub M.L."/>
            <person name="Kugler V."/>
            <person name="Sacerdot C."/>
            <person name="Uzunov Z."/>
            <person name="Thierry A."/>
            <person name="Weiss S."/>
            <person name="Bleykasten C."/>
            <person name="De Montigny J."/>
            <person name="Jacques N."/>
            <person name="Jung P."/>
            <person name="Lemaire M."/>
            <person name="Mallet S."/>
            <person name="Morel G."/>
            <person name="Richard G.F."/>
            <person name="Sarkar A."/>
            <person name="Savel G."/>
            <person name="Schacherer J."/>
            <person name="Seret M.L."/>
            <person name="Talla E."/>
            <person name="Samson G."/>
            <person name="Jubin C."/>
            <person name="Poulain J."/>
            <person name="Vacherie B."/>
            <person name="Barbe V."/>
            <person name="Pelletier E."/>
            <person name="Sherman D.J."/>
            <person name="Westhof E."/>
            <person name="Weissenbach J."/>
            <person name="Baret P.V."/>
            <person name="Wincker P."/>
            <person name="Gaillardin C."/>
            <person name="Dujon B."/>
            <person name="Souciet J.L."/>
        </authorList>
    </citation>
    <scope>NUCLEOTIDE SEQUENCE [LARGE SCALE GENOMIC DNA]</scope>
    <source>
        <strain evidence="11">CBS 270.75 / DBVPG 7215 / KCTC 17166 / NRRL Y-17582</strain>
    </source>
</reference>
<dbReference type="PROSITE" id="PS00463">
    <property type="entry name" value="ZN2_CY6_FUNGAL_1"/>
    <property type="match status" value="1"/>
</dbReference>
<evidence type="ECO:0000313" key="11">
    <source>
        <dbReference type="Proteomes" id="UP000006790"/>
    </source>
</evidence>
<keyword evidence="11" id="KW-1185">Reference proteome</keyword>
<dbReference type="Pfam" id="PF00172">
    <property type="entry name" value="Zn_clus"/>
    <property type="match status" value="1"/>
</dbReference>
<keyword evidence="4" id="KW-0805">Transcription regulation</keyword>
<proteinExistence type="predicted"/>
<evidence type="ECO:0000256" key="8">
    <source>
        <dbReference type="SAM" id="MobiDB-lite"/>
    </source>
</evidence>
<dbReference type="Gene3D" id="4.10.240.10">
    <property type="entry name" value="Zn(2)-C6 fungal-type DNA-binding domain"/>
    <property type="match status" value="1"/>
</dbReference>
<feature type="region of interest" description="Disordered" evidence="8">
    <location>
        <begin position="148"/>
        <end position="171"/>
    </location>
</feature>
<dbReference type="GO" id="GO:0045722">
    <property type="term" value="P:positive regulation of gluconeogenesis"/>
    <property type="evidence" value="ECO:0007669"/>
    <property type="project" value="EnsemblFungi"/>
</dbReference>
<dbReference type="SUPFAM" id="SSF57701">
    <property type="entry name" value="Zn2/Cys6 DNA-binding domain"/>
    <property type="match status" value="1"/>
</dbReference>
<dbReference type="Pfam" id="PF24990">
    <property type="entry name" value="PAS_13"/>
    <property type="match status" value="1"/>
</dbReference>
<dbReference type="InterPro" id="IPR036864">
    <property type="entry name" value="Zn2-C6_fun-type_DNA-bd_sf"/>
</dbReference>
<dbReference type="KEGG" id="erc:Ecym_8327"/>
<dbReference type="GO" id="GO:0001228">
    <property type="term" value="F:DNA-binding transcription activator activity, RNA polymerase II-specific"/>
    <property type="evidence" value="ECO:0007669"/>
    <property type="project" value="EnsemblFungi"/>
</dbReference>
<dbReference type="SUPFAM" id="SSF55785">
    <property type="entry name" value="PYP-like sensor domain (PAS domain)"/>
    <property type="match status" value="1"/>
</dbReference>
<protein>
    <recommendedName>
        <fullName evidence="9">Zn(2)-C6 fungal-type domain-containing protein</fullName>
    </recommendedName>
</protein>
<keyword evidence="3" id="KW-0862">Zinc</keyword>
<dbReference type="PANTHER" id="PTHR31986:SF7">
    <property type="entry name" value="REGULATOR OF DRUG SENSITIVITY 2"/>
    <property type="match status" value="1"/>
</dbReference>
<keyword evidence="2" id="KW-0479">Metal-binding</keyword>
<evidence type="ECO:0000313" key="10">
    <source>
        <dbReference type="EMBL" id="AET41605.1"/>
    </source>
</evidence>
<dbReference type="eggNOG" id="ENOG502QQGC">
    <property type="taxonomic scope" value="Eukaryota"/>
</dbReference>
<comment type="subcellular location">
    <subcellularLocation>
        <location evidence="1">Nucleus</location>
    </subcellularLocation>
</comment>
<dbReference type="InterPro" id="IPR056751">
    <property type="entry name" value="PAS_13"/>
</dbReference>
<dbReference type="OMA" id="RWMDSNV"/>
<dbReference type="InterPro" id="IPR035965">
    <property type="entry name" value="PAS-like_dom_sf"/>
</dbReference>
<dbReference type="CDD" id="cd00067">
    <property type="entry name" value="GAL4"/>
    <property type="match status" value="1"/>
</dbReference>
<name>G8JXN1_ERECY</name>
<gene>
    <name evidence="10" type="ordered locus">Ecym_8327</name>
</gene>
<keyword evidence="6" id="KW-0804">Transcription</keyword>
<evidence type="ECO:0000256" key="7">
    <source>
        <dbReference type="ARBA" id="ARBA00023242"/>
    </source>
</evidence>
<dbReference type="GO" id="GO:0000122">
    <property type="term" value="P:negative regulation of transcription by RNA polymerase II"/>
    <property type="evidence" value="ECO:0007669"/>
    <property type="project" value="EnsemblFungi"/>
</dbReference>
<evidence type="ECO:0000259" key="9">
    <source>
        <dbReference type="PROSITE" id="PS50048"/>
    </source>
</evidence>
<dbReference type="HOGENOM" id="CLU_010748_0_1_1"/>
<dbReference type="PANTHER" id="PTHR31986">
    <property type="entry name" value="REGULATOR OF DRUG SENSITIVITY 2"/>
    <property type="match status" value="1"/>
</dbReference>
<dbReference type="GO" id="GO:0008270">
    <property type="term" value="F:zinc ion binding"/>
    <property type="evidence" value="ECO:0007669"/>
    <property type="project" value="InterPro"/>
</dbReference>
<evidence type="ECO:0000256" key="2">
    <source>
        <dbReference type="ARBA" id="ARBA00022723"/>
    </source>
</evidence>
<dbReference type="FunFam" id="4.10.240.10:FF:000002">
    <property type="entry name" value="Zn cluster transcription factor Rds2"/>
    <property type="match status" value="1"/>
</dbReference>
<keyword evidence="7" id="KW-0539">Nucleus</keyword>
<keyword evidence="5" id="KW-0238">DNA-binding</keyword>
<dbReference type="InterPro" id="IPR001138">
    <property type="entry name" value="Zn2Cys6_DnaBD"/>
</dbReference>
<dbReference type="GO" id="GO:0071466">
    <property type="term" value="P:cellular response to xenobiotic stimulus"/>
    <property type="evidence" value="ECO:0007669"/>
    <property type="project" value="EnsemblFungi"/>
</dbReference>
<dbReference type="EMBL" id="CP002504">
    <property type="protein sequence ID" value="AET41605.1"/>
    <property type="molecule type" value="Genomic_DNA"/>
</dbReference>
<feature type="domain" description="Zn(2)-C6 fungal-type" evidence="9">
    <location>
        <begin position="22"/>
        <end position="51"/>
    </location>
</feature>
<evidence type="ECO:0000256" key="6">
    <source>
        <dbReference type="ARBA" id="ARBA00023163"/>
    </source>
</evidence>
<dbReference type="Proteomes" id="UP000006790">
    <property type="component" value="Chromosome 8"/>
</dbReference>
<dbReference type="GO" id="GO:0005634">
    <property type="term" value="C:nucleus"/>
    <property type="evidence" value="ECO:0007669"/>
    <property type="project" value="UniProtKB-SubCell"/>
</dbReference>
<dbReference type="PROSITE" id="PS50048">
    <property type="entry name" value="ZN2_CY6_FUNGAL_2"/>
    <property type="match status" value="1"/>
</dbReference>
<dbReference type="GeneID" id="11472749"/>
<evidence type="ECO:0000256" key="5">
    <source>
        <dbReference type="ARBA" id="ARBA00023125"/>
    </source>
</evidence>
<dbReference type="AlphaFoldDB" id="G8JXN1"/>